<dbReference type="Proteomes" id="UP000887567">
    <property type="component" value="Unplaced"/>
</dbReference>
<name>A0A913XCU9_EXADI</name>
<dbReference type="PRINTS" id="PR00255">
    <property type="entry name" value="NATPEPTIDER"/>
</dbReference>
<dbReference type="PANTHER" id="PTHR11920:SF496">
    <property type="entry name" value="GUANYLATE CYCLASE"/>
    <property type="match status" value="1"/>
</dbReference>
<dbReference type="SUPFAM" id="SSF53822">
    <property type="entry name" value="Periplasmic binding protein-like I"/>
    <property type="match status" value="1"/>
</dbReference>
<evidence type="ECO:0000313" key="12">
    <source>
        <dbReference type="EnsemblMetazoa" id="XP_020902540.1"/>
    </source>
</evidence>
<evidence type="ECO:0000256" key="8">
    <source>
        <dbReference type="ARBA" id="ARBA00023180"/>
    </source>
</evidence>
<keyword evidence="9" id="KW-0456">Lyase</keyword>
<dbReference type="OrthoDB" id="5978304at2759"/>
<evidence type="ECO:0000256" key="3">
    <source>
        <dbReference type="ARBA" id="ARBA00022729"/>
    </source>
</evidence>
<evidence type="ECO:0000259" key="11">
    <source>
        <dbReference type="Pfam" id="PF01094"/>
    </source>
</evidence>
<reference evidence="12" key="1">
    <citation type="submission" date="2022-11" db="UniProtKB">
        <authorList>
            <consortium name="EnsemblMetazoa"/>
        </authorList>
    </citation>
    <scope>IDENTIFICATION</scope>
</reference>
<organism evidence="12 13">
    <name type="scientific">Exaiptasia diaphana</name>
    <name type="common">Tropical sea anemone</name>
    <name type="synonym">Aiptasia pulchella</name>
    <dbReference type="NCBI Taxonomy" id="2652724"/>
    <lineage>
        <taxon>Eukaryota</taxon>
        <taxon>Metazoa</taxon>
        <taxon>Cnidaria</taxon>
        <taxon>Anthozoa</taxon>
        <taxon>Hexacorallia</taxon>
        <taxon>Actiniaria</taxon>
        <taxon>Aiptasiidae</taxon>
        <taxon>Exaiptasia</taxon>
    </lineage>
</organism>
<dbReference type="GeneID" id="110241049"/>
<evidence type="ECO:0000256" key="7">
    <source>
        <dbReference type="ARBA" id="ARBA00023170"/>
    </source>
</evidence>
<evidence type="ECO:0000256" key="6">
    <source>
        <dbReference type="ARBA" id="ARBA00023136"/>
    </source>
</evidence>
<dbReference type="Pfam" id="PF01094">
    <property type="entry name" value="ANF_receptor"/>
    <property type="match status" value="1"/>
</dbReference>
<accession>A0A913XCU9</accession>
<evidence type="ECO:0000313" key="13">
    <source>
        <dbReference type="Proteomes" id="UP000887567"/>
    </source>
</evidence>
<feature type="domain" description="Receptor ligand binding region" evidence="11">
    <location>
        <begin position="14"/>
        <end position="80"/>
    </location>
</feature>
<evidence type="ECO:0000256" key="5">
    <source>
        <dbReference type="ARBA" id="ARBA00022989"/>
    </source>
</evidence>
<dbReference type="OMA" id="FRSAERQ"/>
<dbReference type="InterPro" id="IPR028082">
    <property type="entry name" value="Peripla_BP_I"/>
</dbReference>
<dbReference type="InterPro" id="IPR001170">
    <property type="entry name" value="ANPR/GUC"/>
</dbReference>
<keyword evidence="5 10" id="KW-1133">Transmembrane helix</keyword>
<feature type="transmembrane region" description="Helical" evidence="10">
    <location>
        <begin position="141"/>
        <end position="163"/>
    </location>
</feature>
<evidence type="ECO:0000256" key="9">
    <source>
        <dbReference type="ARBA" id="ARBA00023239"/>
    </source>
</evidence>
<keyword evidence="4" id="KW-0547">Nucleotide-binding</keyword>
<dbReference type="KEGG" id="epa:110241049"/>
<evidence type="ECO:0000256" key="4">
    <source>
        <dbReference type="ARBA" id="ARBA00022741"/>
    </source>
</evidence>
<dbReference type="Gene3D" id="3.40.50.2300">
    <property type="match status" value="1"/>
</dbReference>
<dbReference type="GO" id="GO:0004383">
    <property type="term" value="F:guanylate cyclase activity"/>
    <property type="evidence" value="ECO:0007669"/>
    <property type="project" value="TreeGrafter"/>
</dbReference>
<dbReference type="AlphaFoldDB" id="A0A913XCU9"/>
<keyword evidence="2 10" id="KW-0812">Transmembrane</keyword>
<keyword evidence="3" id="KW-0732">Signal</keyword>
<evidence type="ECO:0000256" key="2">
    <source>
        <dbReference type="ARBA" id="ARBA00022692"/>
    </source>
</evidence>
<dbReference type="RefSeq" id="XP_020902540.1">
    <property type="nucleotide sequence ID" value="XM_021046881.1"/>
</dbReference>
<evidence type="ECO:0000256" key="1">
    <source>
        <dbReference type="ARBA" id="ARBA00004479"/>
    </source>
</evidence>
<dbReference type="GO" id="GO:0001653">
    <property type="term" value="F:peptide receptor activity"/>
    <property type="evidence" value="ECO:0007669"/>
    <property type="project" value="TreeGrafter"/>
</dbReference>
<dbReference type="GO" id="GO:0005886">
    <property type="term" value="C:plasma membrane"/>
    <property type="evidence" value="ECO:0007669"/>
    <property type="project" value="TreeGrafter"/>
</dbReference>
<dbReference type="GO" id="GO:0000166">
    <property type="term" value="F:nucleotide binding"/>
    <property type="evidence" value="ECO:0007669"/>
    <property type="project" value="UniProtKB-KW"/>
</dbReference>
<dbReference type="InterPro" id="IPR001828">
    <property type="entry name" value="ANF_lig-bd_rcpt"/>
</dbReference>
<proteinExistence type="predicted"/>
<dbReference type="GO" id="GO:0004016">
    <property type="term" value="F:adenylate cyclase activity"/>
    <property type="evidence" value="ECO:0007669"/>
    <property type="project" value="TreeGrafter"/>
</dbReference>
<dbReference type="InterPro" id="IPR050401">
    <property type="entry name" value="Cyclic_nucleotide_synthase"/>
</dbReference>
<dbReference type="EnsemblMetazoa" id="XM_021046881.1">
    <property type="protein sequence ID" value="XP_020902540.1"/>
    <property type="gene ID" value="LOC110241049"/>
</dbReference>
<keyword evidence="8" id="KW-0325">Glycoprotein</keyword>
<evidence type="ECO:0000256" key="10">
    <source>
        <dbReference type="SAM" id="Phobius"/>
    </source>
</evidence>
<keyword evidence="6 10" id="KW-0472">Membrane</keyword>
<dbReference type="GO" id="GO:0007168">
    <property type="term" value="P:receptor guanylyl cyclase signaling pathway"/>
    <property type="evidence" value="ECO:0007669"/>
    <property type="project" value="TreeGrafter"/>
</dbReference>
<protein>
    <recommendedName>
        <fullName evidence="11">Receptor ligand binding region domain-containing protein</fullName>
    </recommendedName>
</protein>
<dbReference type="PANTHER" id="PTHR11920">
    <property type="entry name" value="GUANYLYL CYCLASE"/>
    <property type="match status" value="1"/>
</dbReference>
<comment type="subcellular location">
    <subcellularLocation>
        <location evidence="1">Membrane</location>
        <topology evidence="1">Single-pass type I membrane protein</topology>
    </subcellularLocation>
</comment>
<sequence>MQDPPFFITLAESEKVEVYAGAIYDAIYLYAIALNETLAAGGKKKDGKSIVGRMMSREFEGASGQVKIDSSGDREPDYSLKYYVNGSFQNIADYNHSTGGFNLRDVIVIWAGGRTTPPADHPPCGWVNEHCVEQDQEASRLINVAIGSATAGVVVLALVFIVITRYFDRYM</sequence>
<keyword evidence="7" id="KW-0675">Receptor</keyword>
<keyword evidence="13" id="KW-1185">Reference proteome</keyword>